<dbReference type="AlphaFoldDB" id="A0AAD9PIK5"/>
<evidence type="ECO:0000313" key="1">
    <source>
        <dbReference type="EMBL" id="KAK2195092.1"/>
    </source>
</evidence>
<protein>
    <submittedName>
        <fullName evidence="1">Nucleic acid-binding</fullName>
    </submittedName>
</protein>
<sequence>MDGFGMLGDIFANENLHAEEVDSSQKSLLKYETPSEYTPPDILDSHQSIDTKQQKSASIETLIPVTIKQIVDNIVEGNQKLKLYNKPIVGMCIVGMVYNIEKLASGVNFQLQDATGTINVTYTNETFDALQGDCVQVVGSLIILSTDNFNIDAQHVLNYGNDPNTYEPIVKYHYTRVAYVAFNLDIASKLELQNKHIGKVALPGDGDVITIEKLEKVELDKEHAHIDDMVEILVLKYLKAHNSLARKQDIFNCLTSEFVESVIEKAISNLESESEIVCEKGFISLTICE</sequence>
<name>A0AAD9PIK5_9APIC</name>
<evidence type="ECO:0000313" key="2">
    <source>
        <dbReference type="Proteomes" id="UP001214638"/>
    </source>
</evidence>
<gene>
    <name evidence="1" type="ORF">BdWA1_003392</name>
</gene>
<dbReference type="GeneID" id="94337689"/>
<dbReference type="RefSeq" id="XP_067801935.1">
    <property type="nucleotide sequence ID" value="XM_067948404.1"/>
</dbReference>
<comment type="caution">
    <text evidence="1">The sequence shown here is derived from an EMBL/GenBank/DDBJ whole genome shotgun (WGS) entry which is preliminary data.</text>
</comment>
<dbReference type="KEGG" id="bdw:94337689"/>
<keyword evidence="2" id="KW-1185">Reference proteome</keyword>
<proteinExistence type="predicted"/>
<reference evidence="1" key="1">
    <citation type="journal article" date="2023" name="Nat. Microbiol.">
        <title>Babesia duncani multi-omics identifies virulence factors and drug targets.</title>
        <authorList>
            <person name="Singh P."/>
            <person name="Lonardi S."/>
            <person name="Liang Q."/>
            <person name="Vydyam P."/>
            <person name="Khabirova E."/>
            <person name="Fang T."/>
            <person name="Gihaz S."/>
            <person name="Thekkiniath J."/>
            <person name="Munshi M."/>
            <person name="Abel S."/>
            <person name="Ciampossin L."/>
            <person name="Batugedara G."/>
            <person name="Gupta M."/>
            <person name="Lu X.M."/>
            <person name="Lenz T."/>
            <person name="Chakravarty S."/>
            <person name="Cornillot E."/>
            <person name="Hu Y."/>
            <person name="Ma W."/>
            <person name="Gonzalez L.M."/>
            <person name="Sanchez S."/>
            <person name="Estrada K."/>
            <person name="Sanchez-Flores A."/>
            <person name="Montero E."/>
            <person name="Harb O.S."/>
            <person name="Le Roch K.G."/>
            <person name="Mamoun C.B."/>
        </authorList>
    </citation>
    <scope>NUCLEOTIDE SEQUENCE</scope>
    <source>
        <strain evidence="1">WA1</strain>
    </source>
</reference>
<organism evidence="1 2">
    <name type="scientific">Babesia duncani</name>
    <dbReference type="NCBI Taxonomy" id="323732"/>
    <lineage>
        <taxon>Eukaryota</taxon>
        <taxon>Sar</taxon>
        <taxon>Alveolata</taxon>
        <taxon>Apicomplexa</taxon>
        <taxon>Aconoidasida</taxon>
        <taxon>Piroplasmida</taxon>
        <taxon>Babesiidae</taxon>
        <taxon>Babesia</taxon>
    </lineage>
</organism>
<accession>A0AAD9PIK5</accession>
<dbReference type="Proteomes" id="UP001214638">
    <property type="component" value="Unassembled WGS sequence"/>
</dbReference>
<dbReference type="EMBL" id="JALLKP010000005">
    <property type="protein sequence ID" value="KAK2195092.1"/>
    <property type="molecule type" value="Genomic_DNA"/>
</dbReference>
<dbReference type="Gene3D" id="2.40.50.140">
    <property type="entry name" value="Nucleic acid-binding proteins"/>
    <property type="match status" value="1"/>
</dbReference>
<dbReference type="InterPro" id="IPR012340">
    <property type="entry name" value="NA-bd_OB-fold"/>
</dbReference>
<dbReference type="SUPFAM" id="SSF50249">
    <property type="entry name" value="Nucleic acid-binding proteins"/>
    <property type="match status" value="1"/>
</dbReference>